<keyword evidence="3" id="KW-1185">Reference proteome</keyword>
<dbReference type="Proteomes" id="UP000001542">
    <property type="component" value="Unassembled WGS sequence"/>
</dbReference>
<feature type="region of interest" description="Disordered" evidence="1">
    <location>
        <begin position="1"/>
        <end position="35"/>
    </location>
</feature>
<dbReference type="RefSeq" id="XP_001327543.1">
    <property type="nucleotide sequence ID" value="XM_001327508.1"/>
</dbReference>
<sequence>MTKQAPKSSLKPAEEASVGNMGDINKLNEEKKDQKPALVIEASNLNLVMKYTGLDKQSAIDLIEKNNGDIKASLKSFVLE</sequence>
<dbReference type="VEuPathDB" id="TrichDB:TVAGG3_0805280"/>
<reference evidence="2" key="2">
    <citation type="journal article" date="2007" name="Science">
        <title>Draft genome sequence of the sexually transmitted pathogen Trichomonas vaginalis.</title>
        <authorList>
            <person name="Carlton J.M."/>
            <person name="Hirt R.P."/>
            <person name="Silva J.C."/>
            <person name="Delcher A.L."/>
            <person name="Schatz M."/>
            <person name="Zhao Q."/>
            <person name="Wortman J.R."/>
            <person name="Bidwell S.L."/>
            <person name="Alsmark U.C.M."/>
            <person name="Besteiro S."/>
            <person name="Sicheritz-Ponten T."/>
            <person name="Noel C.J."/>
            <person name="Dacks J.B."/>
            <person name="Foster P.G."/>
            <person name="Simillion C."/>
            <person name="Van de Peer Y."/>
            <person name="Miranda-Saavedra D."/>
            <person name="Barton G.J."/>
            <person name="Westrop G.D."/>
            <person name="Mueller S."/>
            <person name="Dessi D."/>
            <person name="Fiori P.L."/>
            <person name="Ren Q."/>
            <person name="Paulsen I."/>
            <person name="Zhang H."/>
            <person name="Bastida-Corcuera F.D."/>
            <person name="Simoes-Barbosa A."/>
            <person name="Brown M.T."/>
            <person name="Hayes R.D."/>
            <person name="Mukherjee M."/>
            <person name="Okumura C.Y."/>
            <person name="Schneider R."/>
            <person name="Smith A.J."/>
            <person name="Vanacova S."/>
            <person name="Villalvazo M."/>
            <person name="Haas B.J."/>
            <person name="Pertea M."/>
            <person name="Feldblyum T.V."/>
            <person name="Utterback T.R."/>
            <person name="Shu C.L."/>
            <person name="Osoegawa K."/>
            <person name="de Jong P.J."/>
            <person name="Hrdy I."/>
            <person name="Horvathova L."/>
            <person name="Zubacova Z."/>
            <person name="Dolezal P."/>
            <person name="Malik S.B."/>
            <person name="Logsdon J.M. Jr."/>
            <person name="Henze K."/>
            <person name="Gupta A."/>
            <person name="Wang C.C."/>
            <person name="Dunne R.L."/>
            <person name="Upcroft J.A."/>
            <person name="Upcroft P."/>
            <person name="White O."/>
            <person name="Salzberg S.L."/>
            <person name="Tang P."/>
            <person name="Chiu C.-H."/>
            <person name="Lee Y.-S."/>
            <person name="Embley T.M."/>
            <person name="Coombs G.H."/>
            <person name="Mottram J.C."/>
            <person name="Tachezy J."/>
            <person name="Fraser-Liggett C.M."/>
            <person name="Johnson P.J."/>
        </authorList>
    </citation>
    <scope>NUCLEOTIDE SEQUENCE [LARGE SCALE GENOMIC DNA]</scope>
    <source>
        <strain evidence="2">G3</strain>
    </source>
</reference>
<dbReference type="VEuPathDB" id="TrichDB:TVAG_223960"/>
<organism evidence="2 3">
    <name type="scientific">Trichomonas vaginalis (strain ATCC PRA-98 / G3)</name>
    <dbReference type="NCBI Taxonomy" id="412133"/>
    <lineage>
        <taxon>Eukaryota</taxon>
        <taxon>Metamonada</taxon>
        <taxon>Parabasalia</taxon>
        <taxon>Trichomonadida</taxon>
        <taxon>Trichomonadidae</taxon>
        <taxon>Trichomonas</taxon>
    </lineage>
</organism>
<reference evidence="2" key="1">
    <citation type="submission" date="2006-10" db="EMBL/GenBank/DDBJ databases">
        <authorList>
            <person name="Amadeo P."/>
            <person name="Zhao Q."/>
            <person name="Wortman J."/>
            <person name="Fraser-Liggett C."/>
            <person name="Carlton J."/>
        </authorList>
    </citation>
    <scope>NUCLEOTIDE SEQUENCE</scope>
    <source>
        <strain evidence="2">G3</strain>
    </source>
</reference>
<name>A2DW19_TRIV3</name>
<dbReference type="KEGG" id="tva:4773344"/>
<evidence type="ECO:0000313" key="3">
    <source>
        <dbReference type="Proteomes" id="UP000001542"/>
    </source>
</evidence>
<dbReference type="EMBL" id="DS113257">
    <property type="protein sequence ID" value="EAY15320.1"/>
    <property type="molecule type" value="Genomic_DNA"/>
</dbReference>
<dbReference type="AlphaFoldDB" id="A2DW19"/>
<dbReference type="InParanoid" id="A2DW19"/>
<evidence type="ECO:0008006" key="4">
    <source>
        <dbReference type="Google" id="ProtNLM"/>
    </source>
</evidence>
<proteinExistence type="predicted"/>
<protein>
    <recommendedName>
        <fullName evidence="4">Nascent polypeptide-associated complex subunit alpha-like UBA domain-containing protein</fullName>
    </recommendedName>
</protein>
<evidence type="ECO:0000313" key="2">
    <source>
        <dbReference type="EMBL" id="EAY15320.1"/>
    </source>
</evidence>
<feature type="compositionally biased region" description="Basic and acidic residues" evidence="1">
    <location>
        <begin position="26"/>
        <end position="35"/>
    </location>
</feature>
<accession>A2DW19</accession>
<gene>
    <name evidence="2" type="ORF">TVAG_223960</name>
</gene>
<evidence type="ECO:0000256" key="1">
    <source>
        <dbReference type="SAM" id="MobiDB-lite"/>
    </source>
</evidence>
<dbReference type="SMR" id="A2DW19"/>